<feature type="chain" id="PRO_5013808092" description="Alanine and proline rich membrane protein" evidence="1">
    <location>
        <begin position="20"/>
        <end position="145"/>
    </location>
</feature>
<evidence type="ECO:0008006" key="4">
    <source>
        <dbReference type="Google" id="ProtNLM"/>
    </source>
</evidence>
<evidence type="ECO:0000313" key="3">
    <source>
        <dbReference type="Proteomes" id="UP000230551"/>
    </source>
</evidence>
<keyword evidence="3" id="KW-1185">Reference proteome</keyword>
<dbReference type="Proteomes" id="UP000230551">
    <property type="component" value="Unassembled WGS sequence"/>
</dbReference>
<name>A0A2G5P4P1_9MYCO</name>
<organism evidence="2 3">
    <name type="scientific">Mycolicibacterium brumae</name>
    <dbReference type="NCBI Taxonomy" id="85968"/>
    <lineage>
        <taxon>Bacteria</taxon>
        <taxon>Bacillati</taxon>
        <taxon>Actinomycetota</taxon>
        <taxon>Actinomycetes</taxon>
        <taxon>Mycobacteriales</taxon>
        <taxon>Mycobacteriaceae</taxon>
        <taxon>Mycolicibacterium</taxon>
    </lineage>
</organism>
<accession>A0A2G5P4P1</accession>
<reference evidence="2 3" key="1">
    <citation type="journal article" date="2017" name="Infect. Genet. Evol.">
        <title>The new phylogeny of the genus Mycobacterium: The old and the news.</title>
        <authorList>
            <person name="Tortoli E."/>
            <person name="Fedrizzi T."/>
            <person name="Meehan C.J."/>
            <person name="Trovato A."/>
            <person name="Grottola A."/>
            <person name="Giacobazzi E."/>
            <person name="Serpini G.F."/>
            <person name="Tagliazucchi S."/>
            <person name="Fabio A."/>
            <person name="Bettua C."/>
            <person name="Bertorelli R."/>
            <person name="Frascaro F."/>
            <person name="De Sanctis V."/>
            <person name="Pecorari M."/>
            <person name="Jousson O."/>
            <person name="Segata N."/>
            <person name="Cirillo D.M."/>
        </authorList>
    </citation>
    <scope>NUCLEOTIDE SEQUENCE [LARGE SCALE GENOMIC DNA]</scope>
    <source>
        <strain evidence="2 3">CIP1034565</strain>
    </source>
</reference>
<dbReference type="EMBL" id="PDCN02000045">
    <property type="protein sequence ID" value="PIB73090.1"/>
    <property type="molecule type" value="Genomic_DNA"/>
</dbReference>
<dbReference type="AlphaFoldDB" id="A0A2G5P4P1"/>
<evidence type="ECO:0000313" key="2">
    <source>
        <dbReference type="EMBL" id="PIB73090.1"/>
    </source>
</evidence>
<dbReference type="OrthoDB" id="4761585at2"/>
<feature type="signal peptide" evidence="1">
    <location>
        <begin position="1"/>
        <end position="19"/>
    </location>
</feature>
<comment type="caution">
    <text evidence="2">The sequence shown here is derived from an EMBL/GenBank/DDBJ whole genome shotgun (WGS) entry which is preliminary data.</text>
</comment>
<gene>
    <name evidence="2" type="ORF">CQY22_018335</name>
</gene>
<evidence type="ECO:0000256" key="1">
    <source>
        <dbReference type="SAM" id="SignalP"/>
    </source>
</evidence>
<sequence length="145" mass="14881">MAFLACVIGVIGWFRPVSAPPPTDPAPTYTAAEVQAAKDKVCDAFELVDKALRITTNADGGEDVALRQALAANARLALVASAQSLKGSSTSASPPSLAETVADFESSAIDLALRYLAGGSREDSELLQAKATTEALAGELRADCG</sequence>
<keyword evidence="1" id="KW-0732">Signal</keyword>
<protein>
    <recommendedName>
        <fullName evidence="4">Alanine and proline rich membrane protein</fullName>
    </recommendedName>
</protein>
<dbReference type="RefSeq" id="WP_090589559.1">
    <property type="nucleotide sequence ID" value="NZ_CP104302.1"/>
</dbReference>
<proteinExistence type="predicted"/>